<dbReference type="Pfam" id="PF12697">
    <property type="entry name" value="Abhydrolase_6"/>
    <property type="match status" value="1"/>
</dbReference>
<evidence type="ECO:0000259" key="1">
    <source>
        <dbReference type="Pfam" id="PF12697"/>
    </source>
</evidence>
<dbReference type="PANTHER" id="PTHR43194">
    <property type="entry name" value="HYDROLASE ALPHA/BETA FOLD FAMILY"/>
    <property type="match status" value="1"/>
</dbReference>
<evidence type="ECO:0000313" key="3">
    <source>
        <dbReference type="Proteomes" id="UP000535182"/>
    </source>
</evidence>
<dbReference type="Gene3D" id="3.40.50.1820">
    <property type="entry name" value="alpha/beta hydrolase"/>
    <property type="match status" value="2"/>
</dbReference>
<dbReference type="SUPFAM" id="SSF53474">
    <property type="entry name" value="alpha/beta-Hydrolases"/>
    <property type="match status" value="1"/>
</dbReference>
<dbReference type="EMBL" id="JACHEB010000009">
    <property type="protein sequence ID" value="MBB5330280.1"/>
    <property type="molecule type" value="Genomic_DNA"/>
</dbReference>
<dbReference type="Proteomes" id="UP000535182">
    <property type="component" value="Unassembled WGS sequence"/>
</dbReference>
<gene>
    <name evidence="2" type="ORF">HDF14_003913</name>
</gene>
<dbReference type="InterPro" id="IPR050228">
    <property type="entry name" value="Carboxylesterase_BioH"/>
</dbReference>
<dbReference type="InterPro" id="IPR000073">
    <property type="entry name" value="AB_hydrolase_1"/>
</dbReference>
<reference evidence="2 3" key="1">
    <citation type="submission" date="2020-08" db="EMBL/GenBank/DDBJ databases">
        <title>Genomic Encyclopedia of Type Strains, Phase IV (KMG-V): Genome sequencing to study the core and pangenomes of soil and plant-associated prokaryotes.</title>
        <authorList>
            <person name="Whitman W."/>
        </authorList>
    </citation>
    <scope>NUCLEOTIDE SEQUENCE [LARGE SCALE GENOMIC DNA]</scope>
    <source>
        <strain evidence="2 3">X5P2</strain>
    </source>
</reference>
<organism evidence="2 3">
    <name type="scientific">Tunturiibacter gelidiferens</name>
    <dbReference type="NCBI Taxonomy" id="3069689"/>
    <lineage>
        <taxon>Bacteria</taxon>
        <taxon>Pseudomonadati</taxon>
        <taxon>Acidobacteriota</taxon>
        <taxon>Terriglobia</taxon>
        <taxon>Terriglobales</taxon>
        <taxon>Acidobacteriaceae</taxon>
        <taxon>Tunturiibacter</taxon>
    </lineage>
</organism>
<sequence length="307" mass="33880">MNLNHRVGFVSDPFAVYFECLTPDGSQQHPKVVMVHGGNHTGSCYMNTLEDKPGWAYRFAEHGYEVLIPDWPGHGLSGVLDLKTLTSEQTCEALAALISTVDGPVVLLAHSMGVAFGWRIAELCGNKIVAIVGIAPAPPGNIQPEPEILSESEEGLVLRTQFRTLTLRNEGAVLATSSFVKDKLVGNSTQFPLDRLDAYTKLLTYTGSRLIYERLNVRGSQVRVQEPACFRGEPVMIVTGGEDLEHPRHVDEEVADWLLAQGATTTFVWLPDQRIIGNGHMMMERNSDQVADLILNWLDQQKASTKQ</sequence>
<dbReference type="PANTHER" id="PTHR43194:SF5">
    <property type="entry name" value="PIMELOYL-[ACYL-CARRIER PROTEIN] METHYL ESTER ESTERASE"/>
    <property type="match status" value="1"/>
</dbReference>
<comment type="caution">
    <text evidence="2">The sequence shown here is derived from an EMBL/GenBank/DDBJ whole genome shotgun (WGS) entry which is preliminary data.</text>
</comment>
<dbReference type="InterPro" id="IPR029058">
    <property type="entry name" value="AB_hydrolase_fold"/>
</dbReference>
<protein>
    <submittedName>
        <fullName evidence="2">Pimeloyl-ACP methyl ester carboxylesterase</fullName>
    </submittedName>
</protein>
<keyword evidence="3" id="KW-1185">Reference proteome</keyword>
<dbReference type="AlphaFoldDB" id="A0A9X0U5R4"/>
<evidence type="ECO:0000313" key="2">
    <source>
        <dbReference type="EMBL" id="MBB5330280.1"/>
    </source>
</evidence>
<name>A0A9X0U5R4_9BACT</name>
<proteinExistence type="predicted"/>
<feature type="domain" description="AB hydrolase-1" evidence="1">
    <location>
        <begin position="32"/>
        <end position="292"/>
    </location>
</feature>
<accession>A0A9X0U5R4</accession>
<dbReference type="RefSeq" id="WP_183979565.1">
    <property type="nucleotide sequence ID" value="NZ_JACHEB010000009.1"/>
</dbReference>